<feature type="transmembrane region" description="Helical" evidence="5">
    <location>
        <begin position="77"/>
        <end position="97"/>
    </location>
</feature>
<dbReference type="EMBL" id="BAAAGU010000008">
    <property type="protein sequence ID" value="GAA0636148.1"/>
    <property type="molecule type" value="Genomic_DNA"/>
</dbReference>
<evidence type="ECO:0000313" key="8">
    <source>
        <dbReference type="EMBL" id="GAA0636148.1"/>
    </source>
</evidence>
<organism evidence="8 9">
    <name type="scientific">Streptomyces thermocarboxydovorans</name>
    <dbReference type="NCBI Taxonomy" id="59298"/>
    <lineage>
        <taxon>Bacteria</taxon>
        <taxon>Bacillati</taxon>
        <taxon>Actinomycetota</taxon>
        <taxon>Actinomycetes</taxon>
        <taxon>Kitasatosporales</taxon>
        <taxon>Streptomycetaceae</taxon>
        <taxon>Streptomyces</taxon>
    </lineage>
</organism>
<dbReference type="RefSeq" id="WP_343998142.1">
    <property type="nucleotide sequence ID" value="NZ_BAAAGU010000008.1"/>
</dbReference>
<reference evidence="8 9" key="1">
    <citation type="journal article" date="2019" name="Int. J. Syst. Evol. Microbiol.">
        <title>The Global Catalogue of Microorganisms (GCM) 10K type strain sequencing project: providing services to taxonomists for standard genome sequencing and annotation.</title>
        <authorList>
            <consortium name="The Broad Institute Genomics Platform"/>
            <consortium name="The Broad Institute Genome Sequencing Center for Infectious Disease"/>
            <person name="Wu L."/>
            <person name="Ma J."/>
        </authorList>
    </citation>
    <scope>NUCLEOTIDE SEQUENCE [LARGE SCALE GENOMIC DNA]</scope>
    <source>
        <strain evidence="8 9">JCM 10367</strain>
    </source>
</reference>
<dbReference type="Proteomes" id="UP001500724">
    <property type="component" value="Unassembled WGS sequence"/>
</dbReference>
<comment type="caution">
    <text evidence="8">The sequence shown here is derived from an EMBL/GenBank/DDBJ whole genome shotgun (WGS) entry which is preliminary data.</text>
</comment>
<dbReference type="Pfam" id="PF01061">
    <property type="entry name" value="ABC2_membrane"/>
    <property type="match status" value="1"/>
</dbReference>
<keyword evidence="3 5" id="KW-1133">Transmembrane helix</keyword>
<evidence type="ECO:0000256" key="5">
    <source>
        <dbReference type="RuleBase" id="RU361157"/>
    </source>
</evidence>
<keyword evidence="5" id="KW-1003">Cell membrane</keyword>
<evidence type="ECO:0000259" key="7">
    <source>
        <dbReference type="PROSITE" id="PS51012"/>
    </source>
</evidence>
<dbReference type="InterPro" id="IPR052902">
    <property type="entry name" value="ABC-2_transporter"/>
</dbReference>
<evidence type="ECO:0000256" key="6">
    <source>
        <dbReference type="SAM" id="MobiDB-lite"/>
    </source>
</evidence>
<dbReference type="InterPro" id="IPR013525">
    <property type="entry name" value="ABC2_TM"/>
</dbReference>
<keyword evidence="9" id="KW-1185">Reference proteome</keyword>
<evidence type="ECO:0000313" key="9">
    <source>
        <dbReference type="Proteomes" id="UP001500724"/>
    </source>
</evidence>
<feature type="transmembrane region" description="Helical" evidence="5">
    <location>
        <begin position="191"/>
        <end position="214"/>
    </location>
</feature>
<keyword evidence="2 5" id="KW-0812">Transmembrane</keyword>
<keyword evidence="4 5" id="KW-0472">Membrane</keyword>
<accession>A0ABN1HAZ7</accession>
<evidence type="ECO:0000256" key="1">
    <source>
        <dbReference type="ARBA" id="ARBA00004141"/>
    </source>
</evidence>
<protein>
    <recommendedName>
        <fullName evidence="5">Transport permease protein</fullName>
    </recommendedName>
</protein>
<evidence type="ECO:0000256" key="4">
    <source>
        <dbReference type="ARBA" id="ARBA00023136"/>
    </source>
</evidence>
<dbReference type="PANTHER" id="PTHR43027">
    <property type="entry name" value="DOXORUBICIN RESISTANCE ABC TRANSPORTER PERMEASE PROTEIN DRRC-RELATED"/>
    <property type="match status" value="1"/>
</dbReference>
<feature type="transmembrane region" description="Helical" evidence="5">
    <location>
        <begin position="221"/>
        <end position="243"/>
    </location>
</feature>
<name>A0ABN1HAZ7_9ACTN</name>
<dbReference type="InterPro" id="IPR047817">
    <property type="entry name" value="ABC2_TM_bact-type"/>
</dbReference>
<evidence type="ECO:0000256" key="2">
    <source>
        <dbReference type="ARBA" id="ARBA00022692"/>
    </source>
</evidence>
<gene>
    <name evidence="8" type="ORF">GCM10009535_10410</name>
</gene>
<comment type="similarity">
    <text evidence="5">Belongs to the ABC-2 integral membrane protein family.</text>
</comment>
<feature type="transmembrane region" description="Helical" evidence="5">
    <location>
        <begin position="112"/>
        <end position="134"/>
    </location>
</feature>
<sequence>MTAAQTPDRTPDQTAAQTPDQTPDRTADQTPDRTPDRTPDQTADQTPDRTTARRGASPRNAVLRAEARLFGREPGNLFWILVFPPLLLAILGCIPPFRKVSEDLGGIRLIDTYVPVAVLVALIVAGVQAMPPVVTGYRERGILRRMSATPVRPSALLTAQMALHGAAALVSALLSLAVGRLAFDVQLPQQPFGYVLALLLAVAAALAMGALVAARARTAKIAAAAGSAVFFPSMFCAGVWVPVAAMPDVLARVVGFTPFGAAARALDQAAAGDWPSLSHLGVLAAWAVLLTAAASRWFRWE</sequence>
<feature type="region of interest" description="Disordered" evidence="6">
    <location>
        <begin position="1"/>
        <end position="58"/>
    </location>
</feature>
<feature type="compositionally biased region" description="Polar residues" evidence="6">
    <location>
        <begin position="1"/>
        <end position="21"/>
    </location>
</feature>
<feature type="transmembrane region" description="Helical" evidence="5">
    <location>
        <begin position="278"/>
        <end position="298"/>
    </location>
</feature>
<evidence type="ECO:0000256" key="3">
    <source>
        <dbReference type="ARBA" id="ARBA00022989"/>
    </source>
</evidence>
<feature type="domain" description="ABC transmembrane type-2" evidence="7">
    <location>
        <begin position="75"/>
        <end position="301"/>
    </location>
</feature>
<dbReference type="PANTHER" id="PTHR43027:SF2">
    <property type="entry name" value="TRANSPORT PERMEASE PROTEIN"/>
    <property type="match status" value="1"/>
</dbReference>
<dbReference type="PROSITE" id="PS51012">
    <property type="entry name" value="ABC_TM2"/>
    <property type="match status" value="1"/>
</dbReference>
<proteinExistence type="inferred from homology"/>
<feature type="transmembrane region" description="Helical" evidence="5">
    <location>
        <begin position="155"/>
        <end position="179"/>
    </location>
</feature>
<keyword evidence="5" id="KW-0813">Transport</keyword>
<comment type="subcellular location">
    <subcellularLocation>
        <location evidence="5">Cell membrane</location>
        <topology evidence="5">Multi-pass membrane protein</topology>
    </subcellularLocation>
    <subcellularLocation>
        <location evidence="1">Membrane</location>
        <topology evidence="1">Multi-pass membrane protein</topology>
    </subcellularLocation>
</comment>
<feature type="compositionally biased region" description="Basic and acidic residues" evidence="6">
    <location>
        <begin position="22"/>
        <end position="39"/>
    </location>
</feature>